<sequence>MEWASTPASQASTSTLGIPDDLGRHTVAAGPQWGARDPRTSSTQSLVPSTQDGNDHGEGRKRKLLVVYIHGFMGDNSSFRSFPAHVHAFLKTLLAETHVIHSKIYPRYKTYKSIGVARDNFSQWLAPHESPTTDVILVGHSMGGLLAADVVLLPNQSPYGGPSPFRHRILGTISLDAPLLGLHPGIVVSGIASLFRPTPAPPTLDNQDSQTDHLSPRPSQDLSPDPSIYSEVSPPPGTASSSLASYQSNSTVDSSSLDYPDPLFNPPFANDVAFVDRGWFKNVLHFANKHRRENLVNAAASHIVSHLEFGACLADYPQLNIRYNKLRKLEDVEDLEQSGRPRVRFVNYYTISTGFIKPPKPPSPHGPSSEPPEPAGDVKGLLQDLSSLELKPGEPPLETDGDTPRISVEYDDGSETDSLQILEPMPEPEPEPGADSKPDPTLKLAQDVPETKLGSDSQPDPGAEPISEAPNEKSEPHPEGLPQDQASEPDTKHDTPDDHSTQEGPVANNNSDLPPIPDVPIPPETPEFEAYPDKESRKQAEKTHKAAQKAYSQAIKARDKAIKDCQKALEKQQRKALKLEKKQAKLLAKSGETANSTSNNPLQEEDDNTTEAKTPHKPNPRKEKPPRRRKFCMLPPKSNSVVDPTWVEVYMEGVDEVGAHCGLFFPGPHYERLVGDVGDRIAGWVWEDATRRVLLEEKEAGGV</sequence>
<gene>
    <name evidence="3" type="ORF">C8A04DRAFT_28523</name>
</gene>
<feature type="compositionally biased region" description="Low complexity" evidence="1">
    <location>
        <begin position="1"/>
        <end position="15"/>
    </location>
</feature>
<dbReference type="Proteomes" id="UP001302676">
    <property type="component" value="Unassembled WGS sequence"/>
</dbReference>
<dbReference type="GeneID" id="87817284"/>
<feature type="region of interest" description="Disordered" evidence="1">
    <location>
        <begin position="198"/>
        <end position="247"/>
    </location>
</feature>
<reference evidence="3" key="1">
    <citation type="journal article" date="2023" name="Mol. Phylogenet. Evol.">
        <title>Genome-scale phylogeny and comparative genomics of the fungal order Sordariales.</title>
        <authorList>
            <person name="Hensen N."/>
            <person name="Bonometti L."/>
            <person name="Westerberg I."/>
            <person name="Brannstrom I.O."/>
            <person name="Guillou S."/>
            <person name="Cros-Aarteil S."/>
            <person name="Calhoun S."/>
            <person name="Haridas S."/>
            <person name="Kuo A."/>
            <person name="Mondo S."/>
            <person name="Pangilinan J."/>
            <person name="Riley R."/>
            <person name="LaButti K."/>
            <person name="Andreopoulos B."/>
            <person name="Lipzen A."/>
            <person name="Chen C."/>
            <person name="Yan M."/>
            <person name="Daum C."/>
            <person name="Ng V."/>
            <person name="Clum A."/>
            <person name="Steindorff A."/>
            <person name="Ohm R.A."/>
            <person name="Martin F."/>
            <person name="Silar P."/>
            <person name="Natvig D.O."/>
            <person name="Lalanne C."/>
            <person name="Gautier V."/>
            <person name="Ament-Velasquez S.L."/>
            <person name="Kruys A."/>
            <person name="Hutchinson M.I."/>
            <person name="Powell A.J."/>
            <person name="Barry K."/>
            <person name="Miller A.N."/>
            <person name="Grigoriev I.V."/>
            <person name="Debuchy R."/>
            <person name="Gladieux P."/>
            <person name="Hiltunen Thoren M."/>
            <person name="Johannesson H."/>
        </authorList>
    </citation>
    <scope>NUCLEOTIDE SEQUENCE</scope>
    <source>
        <strain evidence="3">CBS 141.50</strain>
    </source>
</reference>
<dbReference type="PANTHER" id="PTHR47842">
    <property type="entry name" value="EXPRESSED PROTEIN"/>
    <property type="match status" value="1"/>
</dbReference>
<feature type="compositionally biased region" description="Pro residues" evidence="1">
    <location>
        <begin position="358"/>
        <end position="374"/>
    </location>
</feature>
<evidence type="ECO:0000313" key="4">
    <source>
        <dbReference type="Proteomes" id="UP001302676"/>
    </source>
</evidence>
<feature type="compositionally biased region" description="Basic residues" evidence="1">
    <location>
        <begin position="615"/>
        <end position="631"/>
    </location>
</feature>
<accession>A0AAN6ZN28</accession>
<dbReference type="SUPFAM" id="SSF53474">
    <property type="entry name" value="alpha/beta-Hydrolases"/>
    <property type="match status" value="1"/>
</dbReference>
<keyword evidence="4" id="KW-1185">Reference proteome</keyword>
<dbReference type="Pfam" id="PF12697">
    <property type="entry name" value="Abhydrolase_6"/>
    <property type="match status" value="1"/>
</dbReference>
<dbReference type="EMBL" id="MU853583">
    <property type="protein sequence ID" value="KAK4143739.1"/>
    <property type="molecule type" value="Genomic_DNA"/>
</dbReference>
<dbReference type="RefSeq" id="XP_062637110.1">
    <property type="nucleotide sequence ID" value="XM_062780671.1"/>
</dbReference>
<comment type="caution">
    <text evidence="3">The sequence shown here is derived from an EMBL/GenBank/DDBJ whole genome shotgun (WGS) entry which is preliminary data.</text>
</comment>
<feature type="compositionally biased region" description="Pro residues" evidence="1">
    <location>
        <begin position="514"/>
        <end position="525"/>
    </location>
</feature>
<organism evidence="3 4">
    <name type="scientific">Dichotomopilus funicola</name>
    <dbReference type="NCBI Taxonomy" id="1934379"/>
    <lineage>
        <taxon>Eukaryota</taxon>
        <taxon>Fungi</taxon>
        <taxon>Dikarya</taxon>
        <taxon>Ascomycota</taxon>
        <taxon>Pezizomycotina</taxon>
        <taxon>Sordariomycetes</taxon>
        <taxon>Sordariomycetidae</taxon>
        <taxon>Sordariales</taxon>
        <taxon>Chaetomiaceae</taxon>
        <taxon>Dichotomopilus</taxon>
    </lineage>
</organism>
<dbReference type="InterPro" id="IPR000073">
    <property type="entry name" value="AB_hydrolase_1"/>
</dbReference>
<proteinExistence type="predicted"/>
<evidence type="ECO:0000259" key="2">
    <source>
        <dbReference type="Pfam" id="PF12697"/>
    </source>
</evidence>
<reference evidence="3" key="2">
    <citation type="submission" date="2023-05" db="EMBL/GenBank/DDBJ databases">
        <authorList>
            <consortium name="Lawrence Berkeley National Laboratory"/>
            <person name="Steindorff A."/>
            <person name="Hensen N."/>
            <person name="Bonometti L."/>
            <person name="Westerberg I."/>
            <person name="Brannstrom I.O."/>
            <person name="Guillou S."/>
            <person name="Cros-Aarteil S."/>
            <person name="Calhoun S."/>
            <person name="Haridas S."/>
            <person name="Kuo A."/>
            <person name="Mondo S."/>
            <person name="Pangilinan J."/>
            <person name="Riley R."/>
            <person name="Labutti K."/>
            <person name="Andreopoulos B."/>
            <person name="Lipzen A."/>
            <person name="Chen C."/>
            <person name="Yanf M."/>
            <person name="Daum C."/>
            <person name="Ng V."/>
            <person name="Clum A."/>
            <person name="Ohm R."/>
            <person name="Martin F."/>
            <person name="Silar P."/>
            <person name="Natvig D."/>
            <person name="Lalanne C."/>
            <person name="Gautier V."/>
            <person name="Ament-Velasquez S.L."/>
            <person name="Kruys A."/>
            <person name="Hutchinson M.I."/>
            <person name="Powell A.J."/>
            <person name="Barry K."/>
            <person name="Miller A.N."/>
            <person name="Grigoriev I.V."/>
            <person name="Debuchy R."/>
            <person name="Gladieux P."/>
            <person name="Thoren M.H."/>
            <person name="Johannesson H."/>
        </authorList>
    </citation>
    <scope>NUCLEOTIDE SEQUENCE</scope>
    <source>
        <strain evidence="3">CBS 141.50</strain>
    </source>
</reference>
<name>A0AAN6ZN28_9PEZI</name>
<feature type="compositionally biased region" description="Polar residues" evidence="1">
    <location>
        <begin position="592"/>
        <end position="602"/>
    </location>
</feature>
<protein>
    <recommendedName>
        <fullName evidence="2">AB hydrolase-1 domain-containing protein</fullName>
    </recommendedName>
</protein>
<evidence type="ECO:0000256" key="1">
    <source>
        <dbReference type="SAM" id="MobiDB-lite"/>
    </source>
</evidence>
<feature type="compositionally biased region" description="Basic and acidic residues" evidence="1">
    <location>
        <begin position="489"/>
        <end position="501"/>
    </location>
</feature>
<feature type="region of interest" description="Disordered" evidence="1">
    <location>
        <begin position="356"/>
        <end position="635"/>
    </location>
</feature>
<dbReference type="Gene3D" id="3.40.50.1820">
    <property type="entry name" value="alpha/beta hydrolase"/>
    <property type="match status" value="1"/>
</dbReference>
<dbReference type="AlphaFoldDB" id="A0AAN6ZN28"/>
<feature type="compositionally biased region" description="Polar residues" evidence="1">
    <location>
        <begin position="40"/>
        <end position="52"/>
    </location>
</feature>
<feature type="region of interest" description="Disordered" evidence="1">
    <location>
        <begin position="1"/>
        <end position="58"/>
    </location>
</feature>
<feature type="compositionally biased region" description="Basic and acidic residues" evidence="1">
    <location>
        <begin position="556"/>
        <end position="583"/>
    </location>
</feature>
<feature type="domain" description="AB hydrolase-1" evidence="2">
    <location>
        <begin position="66"/>
        <end position="227"/>
    </location>
</feature>
<dbReference type="InterPro" id="IPR029058">
    <property type="entry name" value="AB_hydrolase_fold"/>
</dbReference>
<feature type="compositionally biased region" description="Basic and acidic residues" evidence="1">
    <location>
        <begin position="531"/>
        <end position="544"/>
    </location>
</feature>
<dbReference type="PANTHER" id="PTHR47842:SF3">
    <property type="entry name" value="DUF676 DOMAIN-CONTAINING PROTEIN"/>
    <property type="match status" value="1"/>
</dbReference>
<evidence type="ECO:0000313" key="3">
    <source>
        <dbReference type="EMBL" id="KAK4143739.1"/>
    </source>
</evidence>